<reference evidence="1" key="1">
    <citation type="journal article" date="2023" name="Mol. Biol. Evol.">
        <title>Third-Generation Sequencing Reveals the Adaptive Role of the Epigenome in Three Deep-Sea Polychaetes.</title>
        <authorList>
            <person name="Perez M."/>
            <person name="Aroh O."/>
            <person name="Sun Y."/>
            <person name="Lan Y."/>
            <person name="Juniper S.K."/>
            <person name="Young C.R."/>
            <person name="Angers B."/>
            <person name="Qian P.Y."/>
        </authorList>
    </citation>
    <scope>NUCLEOTIDE SEQUENCE</scope>
    <source>
        <strain evidence="1">P08H-3</strain>
    </source>
</reference>
<sequence length="58" mass="6834">MAVQLPTFTLDMSLNWEYFEETFNSYAVLMGYRKVDALKRTKELAVLKYSLPKEIKLV</sequence>
<dbReference type="AlphaFoldDB" id="A0AAD9ITM9"/>
<dbReference type="Proteomes" id="UP001208570">
    <property type="component" value="Unassembled WGS sequence"/>
</dbReference>
<gene>
    <name evidence="1" type="ORF">LSH36_1368g00016</name>
</gene>
<name>A0AAD9ITM9_9ANNE</name>
<evidence type="ECO:0000313" key="2">
    <source>
        <dbReference type="Proteomes" id="UP001208570"/>
    </source>
</evidence>
<proteinExistence type="predicted"/>
<dbReference type="EMBL" id="JAODUP010001368">
    <property type="protein sequence ID" value="KAK2140391.1"/>
    <property type="molecule type" value="Genomic_DNA"/>
</dbReference>
<comment type="caution">
    <text evidence="1">The sequence shown here is derived from an EMBL/GenBank/DDBJ whole genome shotgun (WGS) entry which is preliminary data.</text>
</comment>
<keyword evidence="2" id="KW-1185">Reference proteome</keyword>
<organism evidence="1 2">
    <name type="scientific">Paralvinella palmiformis</name>
    <dbReference type="NCBI Taxonomy" id="53620"/>
    <lineage>
        <taxon>Eukaryota</taxon>
        <taxon>Metazoa</taxon>
        <taxon>Spiralia</taxon>
        <taxon>Lophotrochozoa</taxon>
        <taxon>Annelida</taxon>
        <taxon>Polychaeta</taxon>
        <taxon>Sedentaria</taxon>
        <taxon>Canalipalpata</taxon>
        <taxon>Terebellida</taxon>
        <taxon>Terebelliformia</taxon>
        <taxon>Alvinellidae</taxon>
        <taxon>Paralvinella</taxon>
    </lineage>
</organism>
<evidence type="ECO:0000313" key="1">
    <source>
        <dbReference type="EMBL" id="KAK2140391.1"/>
    </source>
</evidence>
<accession>A0AAD9ITM9</accession>
<protein>
    <submittedName>
        <fullName evidence="1">Uncharacterized protein</fullName>
    </submittedName>
</protein>